<evidence type="ECO:0000313" key="2">
    <source>
        <dbReference type="EMBL" id="KAK9817242.1"/>
    </source>
</evidence>
<keyword evidence="1" id="KW-1133">Transmembrane helix</keyword>
<proteinExistence type="predicted"/>
<evidence type="ECO:0000256" key="1">
    <source>
        <dbReference type="SAM" id="Phobius"/>
    </source>
</evidence>
<feature type="transmembrane region" description="Helical" evidence="1">
    <location>
        <begin position="268"/>
        <end position="287"/>
    </location>
</feature>
<feature type="transmembrane region" description="Helical" evidence="1">
    <location>
        <begin position="218"/>
        <end position="239"/>
    </location>
</feature>
<reference evidence="2 3" key="1">
    <citation type="journal article" date="2024" name="Nat. Commun.">
        <title>Phylogenomics reveals the evolutionary origins of lichenization in chlorophyte algae.</title>
        <authorList>
            <person name="Puginier C."/>
            <person name="Libourel C."/>
            <person name="Otte J."/>
            <person name="Skaloud P."/>
            <person name="Haon M."/>
            <person name="Grisel S."/>
            <person name="Petersen M."/>
            <person name="Berrin J.G."/>
            <person name="Delaux P.M."/>
            <person name="Dal Grande F."/>
            <person name="Keller J."/>
        </authorList>
    </citation>
    <scope>NUCLEOTIDE SEQUENCE [LARGE SCALE GENOMIC DNA]</scope>
    <source>
        <strain evidence="2 3">SAG 2043</strain>
    </source>
</reference>
<keyword evidence="1" id="KW-0812">Transmembrane</keyword>
<feature type="transmembrane region" description="Helical" evidence="1">
    <location>
        <begin position="65"/>
        <end position="84"/>
    </location>
</feature>
<organism evidence="2 3">
    <name type="scientific">[Myrmecia] bisecta</name>
    <dbReference type="NCBI Taxonomy" id="41462"/>
    <lineage>
        <taxon>Eukaryota</taxon>
        <taxon>Viridiplantae</taxon>
        <taxon>Chlorophyta</taxon>
        <taxon>core chlorophytes</taxon>
        <taxon>Trebouxiophyceae</taxon>
        <taxon>Trebouxiales</taxon>
        <taxon>Trebouxiaceae</taxon>
        <taxon>Myrmecia</taxon>
    </lineage>
</organism>
<keyword evidence="1" id="KW-0472">Membrane</keyword>
<sequence length="295" mass="32913">MAADNTAQLRMDLRFAEPLETEFRLEHARTFSRLDVGWTFLSTGLIILLLPRLAVAPGVTKPELALALVAILLSSSPAVFIWRAPQFWYRQRGRVLSAVRLYKSLAAIHLSKYFVTSSVAVTSWPHLVRYLLLNGRLAVLLHLSLGMRVMFHEFLPLQAIVLAVLLPQGPTICAVDTGFSLPPQPHTAFIMLARFFSRASTLLSLVPHDFSGANNHSCILVLAFAQVIVGFAVPGALMYGRERRWRTHFASQRRLDVPNGAVNRWVDYPLACAVAAVLGACLLWQLLETWGLLYE</sequence>
<evidence type="ECO:0000313" key="3">
    <source>
        <dbReference type="Proteomes" id="UP001489004"/>
    </source>
</evidence>
<accession>A0AAW1QA15</accession>
<dbReference type="AlphaFoldDB" id="A0AAW1QA15"/>
<dbReference type="Proteomes" id="UP001489004">
    <property type="component" value="Unassembled WGS sequence"/>
</dbReference>
<comment type="caution">
    <text evidence="2">The sequence shown here is derived from an EMBL/GenBank/DDBJ whole genome shotgun (WGS) entry which is preliminary data.</text>
</comment>
<protein>
    <submittedName>
        <fullName evidence="2">Uncharacterized protein</fullName>
    </submittedName>
</protein>
<feature type="transmembrane region" description="Helical" evidence="1">
    <location>
        <begin position="34"/>
        <end position="53"/>
    </location>
</feature>
<name>A0AAW1QA15_9CHLO</name>
<keyword evidence="3" id="KW-1185">Reference proteome</keyword>
<gene>
    <name evidence="2" type="ORF">WJX72_011707</name>
</gene>
<dbReference type="EMBL" id="JALJOR010000005">
    <property type="protein sequence ID" value="KAK9817242.1"/>
    <property type="molecule type" value="Genomic_DNA"/>
</dbReference>